<dbReference type="GO" id="GO:0046872">
    <property type="term" value="F:metal ion binding"/>
    <property type="evidence" value="ECO:0007669"/>
    <property type="project" value="UniProtKB-KW"/>
</dbReference>
<dbReference type="SUPFAM" id="SSF48537">
    <property type="entry name" value="Phospholipase C/P1 nuclease"/>
    <property type="match status" value="1"/>
</dbReference>
<name>A0A433JHR3_9GAMM</name>
<evidence type="ECO:0000256" key="1">
    <source>
        <dbReference type="ARBA" id="ARBA00022722"/>
    </source>
</evidence>
<sequence length="302" mass="35294">MLLALEMTRKWLYKTVFLLIFFPFQSYSWNALGHRLITEMAYQHLTSHAKETFNAYNLALNKIYPQRDLIEASVWLDKMRFYEVHWYDKLHYLNWFFSEERVNKPLRNQGINALWAVRQAKRTLLSSKARPIDKGLSLRILLHVVGDIHQPLHVATRVNTRFPKGDRGGNLALLGKNPVADNLHAYWDKGGGFLIKPRYTQAEVKKLAAALEKEWPCRLDAIDKNPKHWAKESYHDATHYAYVIMDQQVPSSEYQQTTQKITRQRLALAGCRLAAVLNQIDEDLSQQTIVSRKTKRYKTKRA</sequence>
<dbReference type="GO" id="GO:0016788">
    <property type="term" value="F:hydrolase activity, acting on ester bonds"/>
    <property type="evidence" value="ECO:0007669"/>
    <property type="project" value="InterPro"/>
</dbReference>
<dbReference type="Gene3D" id="1.10.575.10">
    <property type="entry name" value="P1 Nuclease"/>
    <property type="match status" value="1"/>
</dbReference>
<evidence type="ECO:0000256" key="2">
    <source>
        <dbReference type="ARBA" id="ARBA00022723"/>
    </source>
</evidence>
<dbReference type="PANTHER" id="PTHR33146">
    <property type="entry name" value="ENDONUCLEASE 4"/>
    <property type="match status" value="1"/>
</dbReference>
<reference evidence="7 8" key="1">
    <citation type="submission" date="2018-12" db="EMBL/GenBank/DDBJ databases">
        <title>Legionella sp,whole genome shotgun sequence.</title>
        <authorList>
            <person name="Wu H."/>
        </authorList>
    </citation>
    <scope>NUCLEOTIDE SEQUENCE [LARGE SCALE GENOMIC DNA]</scope>
    <source>
        <strain evidence="8">km714</strain>
    </source>
</reference>
<dbReference type="GO" id="GO:0004519">
    <property type="term" value="F:endonuclease activity"/>
    <property type="evidence" value="ECO:0007669"/>
    <property type="project" value="UniProtKB-KW"/>
</dbReference>
<keyword evidence="4" id="KW-0378">Hydrolase</keyword>
<dbReference type="CDD" id="cd11010">
    <property type="entry name" value="S1-P1_nuclease"/>
    <property type="match status" value="1"/>
</dbReference>
<evidence type="ECO:0000256" key="6">
    <source>
        <dbReference type="ARBA" id="ARBA00023180"/>
    </source>
</evidence>
<comment type="caution">
    <text evidence="7">The sequence shown here is derived from an EMBL/GenBank/DDBJ whole genome shotgun (WGS) entry which is preliminary data.</text>
</comment>
<organism evidence="7 8">
    <name type="scientific">Legionella septentrionalis</name>
    <dbReference type="NCBI Taxonomy" id="2498109"/>
    <lineage>
        <taxon>Bacteria</taxon>
        <taxon>Pseudomonadati</taxon>
        <taxon>Pseudomonadota</taxon>
        <taxon>Gammaproteobacteria</taxon>
        <taxon>Legionellales</taxon>
        <taxon>Legionellaceae</taxon>
        <taxon>Legionella</taxon>
    </lineage>
</organism>
<evidence type="ECO:0000313" key="7">
    <source>
        <dbReference type="EMBL" id="RUQ82112.1"/>
    </source>
</evidence>
<keyword evidence="1" id="KW-0540">Nuclease</keyword>
<dbReference type="Proteomes" id="UP000288012">
    <property type="component" value="Unassembled WGS sequence"/>
</dbReference>
<gene>
    <name evidence="7" type="ORF">EKM59_09040</name>
</gene>
<dbReference type="EMBL" id="RZGR01000029">
    <property type="protein sequence ID" value="RUQ82112.1"/>
    <property type="molecule type" value="Genomic_DNA"/>
</dbReference>
<keyword evidence="2" id="KW-0479">Metal-binding</keyword>
<dbReference type="GO" id="GO:0003676">
    <property type="term" value="F:nucleic acid binding"/>
    <property type="evidence" value="ECO:0007669"/>
    <property type="project" value="InterPro"/>
</dbReference>
<dbReference type="AlphaFoldDB" id="A0A433JHR3"/>
<dbReference type="GO" id="GO:0006308">
    <property type="term" value="P:DNA catabolic process"/>
    <property type="evidence" value="ECO:0007669"/>
    <property type="project" value="InterPro"/>
</dbReference>
<accession>A0A433JHR3</accession>
<keyword evidence="5" id="KW-1015">Disulfide bond</keyword>
<dbReference type="Pfam" id="PF02265">
    <property type="entry name" value="S1-P1_nuclease"/>
    <property type="match status" value="1"/>
</dbReference>
<protein>
    <submittedName>
        <fullName evidence="7">Nuclease</fullName>
    </submittedName>
</protein>
<proteinExistence type="predicted"/>
<keyword evidence="3" id="KW-0255">Endonuclease</keyword>
<evidence type="ECO:0000256" key="3">
    <source>
        <dbReference type="ARBA" id="ARBA00022759"/>
    </source>
</evidence>
<keyword evidence="8" id="KW-1185">Reference proteome</keyword>
<dbReference type="InterPro" id="IPR008947">
    <property type="entry name" value="PLipase_C/P1_nuclease_dom_sf"/>
</dbReference>
<keyword evidence="6" id="KW-0325">Glycoprotein</keyword>
<dbReference type="PANTHER" id="PTHR33146:SF10">
    <property type="entry name" value="STRAND-SPECIFIC NUCLEASE, PUTATIVE-RELATED"/>
    <property type="match status" value="1"/>
</dbReference>
<evidence type="ECO:0000256" key="5">
    <source>
        <dbReference type="ARBA" id="ARBA00023157"/>
    </source>
</evidence>
<evidence type="ECO:0000313" key="8">
    <source>
        <dbReference type="Proteomes" id="UP000288012"/>
    </source>
</evidence>
<dbReference type="InterPro" id="IPR003154">
    <property type="entry name" value="S1/P1nuclease"/>
</dbReference>
<evidence type="ECO:0000256" key="4">
    <source>
        <dbReference type="ARBA" id="ARBA00022801"/>
    </source>
</evidence>